<organism evidence="1 2">
    <name type="scientific">Dentiscutata heterogama</name>
    <dbReference type="NCBI Taxonomy" id="1316150"/>
    <lineage>
        <taxon>Eukaryota</taxon>
        <taxon>Fungi</taxon>
        <taxon>Fungi incertae sedis</taxon>
        <taxon>Mucoromycota</taxon>
        <taxon>Glomeromycotina</taxon>
        <taxon>Glomeromycetes</taxon>
        <taxon>Diversisporales</taxon>
        <taxon>Gigasporaceae</taxon>
        <taxon>Dentiscutata</taxon>
    </lineage>
</organism>
<sequence length="89" mass="10299">EEKHDEQRFFDESEIKEANLQPGSGSHTQAHRESRLTKSEEIVTQQTAPLDNIELQSNYSEEEEINEIIKLVVDTYRASDKGSKAWLEH</sequence>
<feature type="non-terminal residue" evidence="1">
    <location>
        <position position="89"/>
    </location>
</feature>
<protein>
    <submittedName>
        <fullName evidence="1">1682_t:CDS:1</fullName>
    </submittedName>
</protein>
<keyword evidence="2" id="KW-1185">Reference proteome</keyword>
<feature type="non-terminal residue" evidence="1">
    <location>
        <position position="1"/>
    </location>
</feature>
<accession>A0ACA9N2N3</accession>
<gene>
    <name evidence="1" type="ORF">DHETER_LOCUS8291</name>
</gene>
<evidence type="ECO:0000313" key="2">
    <source>
        <dbReference type="Proteomes" id="UP000789702"/>
    </source>
</evidence>
<evidence type="ECO:0000313" key="1">
    <source>
        <dbReference type="EMBL" id="CAG8628063.1"/>
    </source>
</evidence>
<comment type="caution">
    <text evidence="1">The sequence shown here is derived from an EMBL/GenBank/DDBJ whole genome shotgun (WGS) entry which is preliminary data.</text>
</comment>
<proteinExistence type="predicted"/>
<dbReference type="EMBL" id="CAJVPU010012933">
    <property type="protein sequence ID" value="CAG8628063.1"/>
    <property type="molecule type" value="Genomic_DNA"/>
</dbReference>
<dbReference type="Proteomes" id="UP000789702">
    <property type="component" value="Unassembled WGS sequence"/>
</dbReference>
<name>A0ACA9N2N3_9GLOM</name>
<reference evidence="1" key="1">
    <citation type="submission" date="2021-06" db="EMBL/GenBank/DDBJ databases">
        <authorList>
            <person name="Kallberg Y."/>
            <person name="Tangrot J."/>
            <person name="Rosling A."/>
        </authorList>
    </citation>
    <scope>NUCLEOTIDE SEQUENCE</scope>
    <source>
        <strain evidence="1">IL203A</strain>
    </source>
</reference>